<dbReference type="Pfam" id="PF19117">
    <property type="entry name" value="Mim2"/>
    <property type="match status" value="1"/>
</dbReference>
<reference evidence="3" key="2">
    <citation type="submission" date="2015-01" db="EMBL/GenBank/DDBJ databases">
        <title>Evolutionary Origins and Diversification of the Mycorrhizal Mutualists.</title>
        <authorList>
            <consortium name="DOE Joint Genome Institute"/>
            <consortium name="Mycorrhizal Genomics Consortium"/>
            <person name="Kohler A."/>
            <person name="Kuo A."/>
            <person name="Nagy L.G."/>
            <person name="Floudas D."/>
            <person name="Copeland A."/>
            <person name="Barry K.W."/>
            <person name="Cichocki N."/>
            <person name="Veneault-Fourrey C."/>
            <person name="LaButti K."/>
            <person name="Lindquist E.A."/>
            <person name="Lipzen A."/>
            <person name="Lundell T."/>
            <person name="Morin E."/>
            <person name="Murat C."/>
            <person name="Riley R."/>
            <person name="Ohm R."/>
            <person name="Sun H."/>
            <person name="Tunlid A."/>
            <person name="Henrissat B."/>
            <person name="Grigoriev I.V."/>
            <person name="Hibbett D.S."/>
            <person name="Martin F."/>
        </authorList>
    </citation>
    <scope>NUCLEOTIDE SEQUENCE [LARGE SCALE GENOMIC DNA]</scope>
    <source>
        <strain evidence="3">MUT 4182</strain>
    </source>
</reference>
<dbReference type="Proteomes" id="UP000054248">
    <property type="component" value="Unassembled WGS sequence"/>
</dbReference>
<proteinExistence type="predicted"/>
<dbReference type="GO" id="GO:0005741">
    <property type="term" value="C:mitochondrial outer membrane"/>
    <property type="evidence" value="ECO:0007669"/>
    <property type="project" value="TreeGrafter"/>
</dbReference>
<keyword evidence="3" id="KW-1185">Reference proteome</keyword>
<dbReference type="InterPro" id="IPR037652">
    <property type="entry name" value="Mim2"/>
</dbReference>
<reference evidence="2 3" key="1">
    <citation type="submission" date="2014-04" db="EMBL/GenBank/DDBJ databases">
        <authorList>
            <consortium name="DOE Joint Genome Institute"/>
            <person name="Kuo A."/>
            <person name="Girlanda M."/>
            <person name="Perotto S."/>
            <person name="Kohler A."/>
            <person name="Nagy L.G."/>
            <person name="Floudas D."/>
            <person name="Copeland A."/>
            <person name="Barry K.W."/>
            <person name="Cichocki N."/>
            <person name="Veneault-Fourrey C."/>
            <person name="LaButti K."/>
            <person name="Lindquist E.A."/>
            <person name="Lipzen A."/>
            <person name="Lundell T."/>
            <person name="Morin E."/>
            <person name="Murat C."/>
            <person name="Sun H."/>
            <person name="Tunlid A."/>
            <person name="Henrissat B."/>
            <person name="Grigoriev I.V."/>
            <person name="Hibbett D.S."/>
            <person name="Martin F."/>
            <person name="Nordberg H.P."/>
            <person name="Cantor M.N."/>
            <person name="Hua S.X."/>
        </authorList>
    </citation>
    <scope>NUCLEOTIDE SEQUENCE [LARGE SCALE GENOMIC DNA]</scope>
    <source>
        <strain evidence="2 3">MUT 4182</strain>
    </source>
</reference>
<dbReference type="OrthoDB" id="5555533at2759"/>
<name>A0A0C3Q9A4_9AGAM</name>
<dbReference type="AlphaFoldDB" id="A0A0C3Q9A4"/>
<evidence type="ECO:0000313" key="2">
    <source>
        <dbReference type="EMBL" id="KIO20479.1"/>
    </source>
</evidence>
<dbReference type="GO" id="GO:0070096">
    <property type="term" value="P:mitochondrial outer membrane translocase complex assembly"/>
    <property type="evidence" value="ECO:0007669"/>
    <property type="project" value="InterPro"/>
</dbReference>
<dbReference type="PANTHER" id="PTHR28230">
    <property type="entry name" value="CHROMOSOME 1, WHOLE GENOME SHOTGUN SEQUENCE"/>
    <property type="match status" value="1"/>
</dbReference>
<accession>A0A0C3Q9A4</accession>
<evidence type="ECO:0000313" key="3">
    <source>
        <dbReference type="Proteomes" id="UP000054248"/>
    </source>
</evidence>
<sequence>MASLATGPSRQRAHSSAASISISSGSSDGYFDSDDEIDYVRKQQQKEWEEGMEQLQVLVSAVLIPVLGKWFGRRWSGWLFDRYLRLGLGKTFFFGEALAAFIKLPVSKLS</sequence>
<gene>
    <name evidence="2" type="ORF">M407DRAFT_245786</name>
</gene>
<dbReference type="HOGENOM" id="CLU_173512_1_0_1"/>
<dbReference type="EMBL" id="KN823173">
    <property type="protein sequence ID" value="KIO20479.1"/>
    <property type="molecule type" value="Genomic_DNA"/>
</dbReference>
<evidence type="ECO:0000256" key="1">
    <source>
        <dbReference type="SAM" id="MobiDB-lite"/>
    </source>
</evidence>
<feature type="region of interest" description="Disordered" evidence="1">
    <location>
        <begin position="1"/>
        <end position="32"/>
    </location>
</feature>
<dbReference type="STRING" id="1051891.A0A0C3Q9A4"/>
<dbReference type="GO" id="GO:0045040">
    <property type="term" value="P:protein insertion into mitochondrial outer membrane"/>
    <property type="evidence" value="ECO:0007669"/>
    <property type="project" value="InterPro"/>
</dbReference>
<organism evidence="2 3">
    <name type="scientific">Tulasnella calospora MUT 4182</name>
    <dbReference type="NCBI Taxonomy" id="1051891"/>
    <lineage>
        <taxon>Eukaryota</taxon>
        <taxon>Fungi</taxon>
        <taxon>Dikarya</taxon>
        <taxon>Basidiomycota</taxon>
        <taxon>Agaricomycotina</taxon>
        <taxon>Agaricomycetes</taxon>
        <taxon>Cantharellales</taxon>
        <taxon>Tulasnellaceae</taxon>
        <taxon>Tulasnella</taxon>
    </lineage>
</organism>
<feature type="compositionally biased region" description="Low complexity" evidence="1">
    <location>
        <begin position="15"/>
        <end position="30"/>
    </location>
</feature>
<dbReference type="PANTHER" id="PTHR28230:SF1">
    <property type="entry name" value="MITOCHONDRIAL IMPORT PROTEIN 2"/>
    <property type="match status" value="1"/>
</dbReference>
<protein>
    <submittedName>
        <fullName evidence="2">Uncharacterized protein</fullName>
    </submittedName>
</protein>